<protein>
    <submittedName>
        <fullName evidence="2">Uncharacterized protein</fullName>
    </submittedName>
</protein>
<dbReference type="Proteomes" id="UP000314294">
    <property type="component" value="Unassembled WGS sequence"/>
</dbReference>
<evidence type="ECO:0000313" key="2">
    <source>
        <dbReference type="EMBL" id="TNN29471.1"/>
    </source>
</evidence>
<feature type="region of interest" description="Disordered" evidence="1">
    <location>
        <begin position="1"/>
        <end position="26"/>
    </location>
</feature>
<sequence length="92" mass="9994">MLGSGVMTARSDVFTDTGDETPAGAADQQVVAQPRFRKQPLGVLACWRVGVLASWRVACWRVGVLACWRVGVLASWRVAWEEDGTPPLGETH</sequence>
<keyword evidence="3" id="KW-1185">Reference proteome</keyword>
<dbReference type="EMBL" id="SRLO01005611">
    <property type="protein sequence ID" value="TNN29471.1"/>
    <property type="molecule type" value="Genomic_DNA"/>
</dbReference>
<reference evidence="2 3" key="1">
    <citation type="submission" date="2019-03" db="EMBL/GenBank/DDBJ databases">
        <title>First draft genome of Liparis tanakae, snailfish: a comprehensive survey of snailfish specific genes.</title>
        <authorList>
            <person name="Kim W."/>
            <person name="Song I."/>
            <person name="Jeong J.-H."/>
            <person name="Kim D."/>
            <person name="Kim S."/>
            <person name="Ryu S."/>
            <person name="Song J.Y."/>
            <person name="Lee S.K."/>
        </authorList>
    </citation>
    <scope>NUCLEOTIDE SEQUENCE [LARGE SCALE GENOMIC DNA]</scope>
    <source>
        <tissue evidence="2">Muscle</tissue>
    </source>
</reference>
<accession>A0A4Z2ELM8</accession>
<proteinExistence type="predicted"/>
<comment type="caution">
    <text evidence="2">The sequence shown here is derived from an EMBL/GenBank/DDBJ whole genome shotgun (WGS) entry which is preliminary data.</text>
</comment>
<name>A0A4Z2ELM8_9TELE</name>
<evidence type="ECO:0000256" key="1">
    <source>
        <dbReference type="SAM" id="MobiDB-lite"/>
    </source>
</evidence>
<organism evidence="2 3">
    <name type="scientific">Liparis tanakae</name>
    <name type="common">Tanaka's snailfish</name>
    <dbReference type="NCBI Taxonomy" id="230148"/>
    <lineage>
        <taxon>Eukaryota</taxon>
        <taxon>Metazoa</taxon>
        <taxon>Chordata</taxon>
        <taxon>Craniata</taxon>
        <taxon>Vertebrata</taxon>
        <taxon>Euteleostomi</taxon>
        <taxon>Actinopterygii</taxon>
        <taxon>Neopterygii</taxon>
        <taxon>Teleostei</taxon>
        <taxon>Neoteleostei</taxon>
        <taxon>Acanthomorphata</taxon>
        <taxon>Eupercaria</taxon>
        <taxon>Perciformes</taxon>
        <taxon>Cottioidei</taxon>
        <taxon>Cottales</taxon>
        <taxon>Liparidae</taxon>
        <taxon>Liparis</taxon>
    </lineage>
</organism>
<dbReference type="AlphaFoldDB" id="A0A4Z2ELM8"/>
<evidence type="ECO:0000313" key="3">
    <source>
        <dbReference type="Proteomes" id="UP000314294"/>
    </source>
</evidence>
<gene>
    <name evidence="2" type="ORF">EYF80_060379</name>
</gene>